<feature type="compositionally biased region" description="Pro residues" evidence="1">
    <location>
        <begin position="53"/>
        <end position="65"/>
    </location>
</feature>
<feature type="compositionally biased region" description="Basic and acidic residues" evidence="1">
    <location>
        <begin position="109"/>
        <end position="126"/>
    </location>
</feature>
<evidence type="ECO:0000256" key="1">
    <source>
        <dbReference type="SAM" id="MobiDB-lite"/>
    </source>
</evidence>
<evidence type="ECO:0000313" key="2">
    <source>
        <dbReference type="EMBL" id="ATQ38557.1"/>
    </source>
</evidence>
<proteinExistence type="predicted"/>
<accession>A0A2D2AM85</accession>
<dbReference type="EMBL" id="MF588745">
    <property type="protein sequence ID" value="ATQ38557.1"/>
    <property type="molecule type" value="Genomic_DNA"/>
</dbReference>
<feature type="region of interest" description="Disordered" evidence="1">
    <location>
        <begin position="53"/>
        <end position="126"/>
    </location>
</feature>
<sequence length="166" mass="19353">MDFIMRNQMGTEFIIFYSREMQQGMEKLDNGLCSLKIQLFLPLYLVHTGRNPPFLPKGPSVPPATPYLQRRASIPNIQDPTKAKRETLAAAPGPRRKLQFDNDDDDEKENQRPPPEKVPERRDDEEATHQWSVLGYLLQKWEADIEEFQRQVLQDLQDLKLKLGIH</sequence>
<dbReference type="Proteomes" id="UP000290646">
    <property type="component" value="Segment"/>
</dbReference>
<protein>
    <submittedName>
        <fullName evidence="2">E4</fullName>
    </submittedName>
</protein>
<reference evidence="2" key="1">
    <citation type="journal article" date="2018" name="MSphere">
        <title>Metagenomic Discovery of 83 New Human Papillomavirus Types in Patients with Immunodeficiency.</title>
        <authorList>
            <person name="Pastrana D.V."/>
            <person name="Peretti A."/>
            <person name="Welch N.L."/>
            <person name="Borgogna C."/>
            <person name="Olivero C."/>
            <person name="Badolato R."/>
            <person name="Notarangelo L.D."/>
            <person name="Gariglio M."/>
            <person name="FitzGerald P.C."/>
            <person name="McIntosh C.E."/>
            <person name="Reeves J."/>
            <person name="Starrett G.J."/>
            <person name="Bliskovsky V."/>
            <person name="Velez D."/>
            <person name="Brownell I."/>
            <person name="Yarchoan R."/>
            <person name="Wyvill K.M."/>
            <person name="Uldrick T.S."/>
            <person name="Maldarelli F."/>
            <person name="Lisco A."/>
            <person name="Sereti I."/>
            <person name="Gonzalez C.M."/>
            <person name="Androphy E.J."/>
            <person name="McBride A.A."/>
            <person name="Van Doorslaer K."/>
            <person name="Garcia F."/>
            <person name="Dvoretzky I."/>
            <person name="Liu J.S."/>
            <person name="Han J."/>
            <person name="Murphy P.M."/>
            <person name="McDermott D.H."/>
            <person name="Buck C.B."/>
        </authorList>
    </citation>
    <scope>NUCLEOTIDE SEQUENCE</scope>
    <source>
        <strain evidence="2">Gamma23_m090c10</strain>
    </source>
</reference>
<name>A0A2D2AM85_9PAPI</name>
<gene>
    <name evidence="2" type="primary">E4</name>
</gene>
<organism evidence="2">
    <name type="scientific">Gammapapillomavirus 23</name>
    <dbReference type="NCBI Taxonomy" id="1961680"/>
    <lineage>
        <taxon>Viruses</taxon>
        <taxon>Monodnaviria</taxon>
        <taxon>Shotokuvirae</taxon>
        <taxon>Cossaviricota</taxon>
        <taxon>Papovaviricetes</taxon>
        <taxon>Zurhausenvirales</taxon>
        <taxon>Papillomaviridae</taxon>
        <taxon>Firstpapillomavirinae</taxon>
        <taxon>Gammapapillomavirus</taxon>
    </lineage>
</organism>